<evidence type="ECO:0000313" key="2">
    <source>
        <dbReference type="Proteomes" id="UP000230791"/>
    </source>
</evidence>
<dbReference type="AlphaFoldDB" id="A0A2M6UWI7"/>
<accession>A0A2M6UWI7</accession>
<protein>
    <submittedName>
        <fullName evidence="1">Uncharacterized protein</fullName>
    </submittedName>
</protein>
<name>A0A2M6UWI7_9HYPH</name>
<organism evidence="1 2">
    <name type="scientific">Bartonella tribocorum</name>
    <dbReference type="NCBI Taxonomy" id="85701"/>
    <lineage>
        <taxon>Bacteria</taxon>
        <taxon>Pseudomonadati</taxon>
        <taxon>Pseudomonadota</taxon>
        <taxon>Alphaproteobacteria</taxon>
        <taxon>Hyphomicrobiales</taxon>
        <taxon>Bartonellaceae</taxon>
        <taxon>Bartonella</taxon>
    </lineage>
</organism>
<reference evidence="1 2" key="1">
    <citation type="submission" date="2017-06" db="EMBL/GenBank/DDBJ databases">
        <title>Draft genome of Bartonella tribocorum C635.</title>
        <authorList>
            <person name="Hadjadj L."/>
            <person name="Jiyipong T."/>
            <person name="Diene S.M."/>
            <person name="Morand S."/>
            <person name="Rolain J.-M."/>
        </authorList>
    </citation>
    <scope>NUCLEOTIDE SEQUENCE [LARGE SCALE GENOMIC DNA]</scope>
    <source>
        <strain evidence="1 2">C635</strain>
    </source>
</reference>
<dbReference type="Proteomes" id="UP000230791">
    <property type="component" value="Unassembled WGS sequence"/>
</dbReference>
<proteinExistence type="predicted"/>
<gene>
    <name evidence="1" type="ORF">CEV08_03685</name>
</gene>
<sequence>MLYFIKGCFRWRIFNVLMLENIGKEEAYVIIHLRGLKDDNNFCNLRSFFKGDFFQEKKAYFARVLVKSICEEYKKSRAAKSPYNNKKFH</sequence>
<evidence type="ECO:0000313" key="1">
    <source>
        <dbReference type="EMBL" id="PIT70529.1"/>
    </source>
</evidence>
<dbReference type="EMBL" id="NJPP01000007">
    <property type="protein sequence ID" value="PIT70529.1"/>
    <property type="molecule type" value="Genomic_DNA"/>
</dbReference>
<comment type="caution">
    <text evidence="1">The sequence shown here is derived from an EMBL/GenBank/DDBJ whole genome shotgun (WGS) entry which is preliminary data.</text>
</comment>